<dbReference type="RefSeq" id="WP_143031800.1">
    <property type="nucleotide sequence ID" value="NZ_FNIE01000025.1"/>
</dbReference>
<proteinExistence type="predicted"/>
<evidence type="ECO:0000313" key="2">
    <source>
        <dbReference type="Proteomes" id="UP000199341"/>
    </source>
</evidence>
<name>A0A1H0S137_9ACTN</name>
<dbReference type="AlphaFoldDB" id="A0A1H0S137"/>
<keyword evidence="2" id="KW-1185">Reference proteome</keyword>
<accession>A0A1H0S137</accession>
<dbReference type="PROSITE" id="PS51318">
    <property type="entry name" value="TAT"/>
    <property type="match status" value="1"/>
</dbReference>
<dbReference type="STRING" id="310781.SAMN05216259_12511"/>
<sequence length="331" mass="35399">MGGPFGTRSPNRRQLLTTALGATAAVGVTAGGARATTPAAPQRTATILGREVDVSHATPEVVRLFGSYFEAKSAGDVTATMAHFARDMTYVDATLGWSWYSWQDLYDLFAQLMPTWPSSAASYPTRILGDTRSALVCFTDTPELFGHEIRPLGAVDFRNGKIVRWIDYWDGRAFTLAGIQEQRTPAAQFPTDFGEEKVGERAETAIRTTVQKLSGALSSGDVSLAASLVHPDVVFEDLALHVCIGGRVSLEAYWASALGQLPYGAGSALRHVVGGAWGGGYEWVGPSAAPRGNTALVVDEGGLVKRFTAVWDSSLWTADAIGRLQVMSVLQ</sequence>
<organism evidence="1 2">
    <name type="scientific">Actinacidiphila guanduensis</name>
    <dbReference type="NCBI Taxonomy" id="310781"/>
    <lineage>
        <taxon>Bacteria</taxon>
        <taxon>Bacillati</taxon>
        <taxon>Actinomycetota</taxon>
        <taxon>Actinomycetes</taxon>
        <taxon>Kitasatosporales</taxon>
        <taxon>Streptomycetaceae</taxon>
        <taxon>Actinacidiphila</taxon>
    </lineage>
</organism>
<reference evidence="1 2" key="1">
    <citation type="submission" date="2016-10" db="EMBL/GenBank/DDBJ databases">
        <authorList>
            <person name="de Groot N.N."/>
        </authorList>
    </citation>
    <scope>NUCLEOTIDE SEQUENCE [LARGE SCALE GENOMIC DNA]</scope>
    <source>
        <strain evidence="1 2">CGMCC 4.2022</strain>
    </source>
</reference>
<evidence type="ECO:0000313" key="1">
    <source>
        <dbReference type="EMBL" id="SDP35423.1"/>
    </source>
</evidence>
<dbReference type="EMBL" id="FNIE01000025">
    <property type="protein sequence ID" value="SDP35423.1"/>
    <property type="molecule type" value="Genomic_DNA"/>
</dbReference>
<dbReference type="InterPro" id="IPR006311">
    <property type="entry name" value="TAT_signal"/>
</dbReference>
<gene>
    <name evidence="1" type="ORF">SAMN05216259_12511</name>
</gene>
<dbReference type="SUPFAM" id="SSF54427">
    <property type="entry name" value="NTF2-like"/>
    <property type="match status" value="2"/>
</dbReference>
<dbReference type="InterPro" id="IPR032710">
    <property type="entry name" value="NTF2-like_dom_sf"/>
</dbReference>
<dbReference type="OrthoDB" id="9124628at2"/>
<protein>
    <recommendedName>
        <fullName evidence="3">SnoaL-like domain-containing protein</fullName>
    </recommendedName>
</protein>
<evidence type="ECO:0008006" key="3">
    <source>
        <dbReference type="Google" id="ProtNLM"/>
    </source>
</evidence>
<dbReference type="Gene3D" id="3.10.450.50">
    <property type="match status" value="2"/>
</dbReference>
<dbReference type="Proteomes" id="UP000199341">
    <property type="component" value="Unassembled WGS sequence"/>
</dbReference>